<feature type="domain" description="Effector-associated" evidence="2">
    <location>
        <begin position="280"/>
        <end position="305"/>
    </location>
</feature>
<accession>A0A947DIP1</accession>
<dbReference type="PANTHER" id="PTHR48104:SF30">
    <property type="entry name" value="METACASPASE-1"/>
    <property type="match status" value="1"/>
</dbReference>
<proteinExistence type="predicted"/>
<keyword evidence="4" id="KW-1185">Reference proteome</keyword>
<dbReference type="EMBL" id="JADOES010000054">
    <property type="protein sequence ID" value="MBT9317672.1"/>
    <property type="molecule type" value="Genomic_DNA"/>
</dbReference>
<evidence type="ECO:0000259" key="1">
    <source>
        <dbReference type="Pfam" id="PF00656"/>
    </source>
</evidence>
<dbReference type="GO" id="GO:0004197">
    <property type="term" value="F:cysteine-type endopeptidase activity"/>
    <property type="evidence" value="ECO:0007669"/>
    <property type="project" value="InterPro"/>
</dbReference>
<dbReference type="Pfam" id="PF00656">
    <property type="entry name" value="Peptidase_C14"/>
    <property type="match status" value="1"/>
</dbReference>
<evidence type="ECO:0000313" key="3">
    <source>
        <dbReference type="EMBL" id="MBT9317672.1"/>
    </source>
</evidence>
<reference evidence="3" key="2">
    <citation type="journal article" date="2021" name="Mar. Drugs">
        <title>Genome Reduction and Secondary Metabolism of the Marine Sponge-Associated Cyanobacterium Leptothoe.</title>
        <authorList>
            <person name="Konstantinou D."/>
            <person name="Popin R.V."/>
            <person name="Fewer D.P."/>
            <person name="Sivonen K."/>
            <person name="Gkelis S."/>
        </authorList>
    </citation>
    <scope>NUCLEOTIDE SEQUENCE</scope>
    <source>
        <strain evidence="3">TAU-MAC 1115</strain>
    </source>
</reference>
<feature type="domain" description="Peptidase C14 caspase" evidence="1">
    <location>
        <begin position="8"/>
        <end position="241"/>
    </location>
</feature>
<evidence type="ECO:0000313" key="4">
    <source>
        <dbReference type="Proteomes" id="UP000717364"/>
    </source>
</evidence>
<comment type="caution">
    <text evidence="3">The sequence shown here is derived from an EMBL/GenBank/DDBJ whole genome shotgun (WGS) entry which is preliminary data.</text>
</comment>
<dbReference type="InterPro" id="IPR050452">
    <property type="entry name" value="Metacaspase"/>
</dbReference>
<dbReference type="Gene3D" id="3.40.50.1460">
    <property type="match status" value="1"/>
</dbReference>
<reference evidence="3" key="1">
    <citation type="submission" date="2020-11" db="EMBL/GenBank/DDBJ databases">
        <authorList>
            <person name="Konstantinou D."/>
            <person name="Gkelis S."/>
            <person name="Popin R."/>
            <person name="Fewer D."/>
            <person name="Sivonen K."/>
        </authorList>
    </citation>
    <scope>NUCLEOTIDE SEQUENCE</scope>
    <source>
        <strain evidence="3">TAU-MAC 1115</strain>
    </source>
</reference>
<dbReference type="SUPFAM" id="SSF52129">
    <property type="entry name" value="Caspase-like"/>
    <property type="match status" value="1"/>
</dbReference>
<dbReference type="AlphaFoldDB" id="A0A947DIP1"/>
<dbReference type="Proteomes" id="UP000717364">
    <property type="component" value="Unassembled WGS sequence"/>
</dbReference>
<dbReference type="RefSeq" id="WP_215610737.1">
    <property type="nucleotide sequence ID" value="NZ_JADOES010000054.1"/>
</dbReference>
<dbReference type="InterPro" id="IPR011600">
    <property type="entry name" value="Pept_C14_caspase"/>
</dbReference>
<name>A0A947DIP1_9CYAN</name>
<gene>
    <name evidence="3" type="ORF">IXB50_19815</name>
</gene>
<dbReference type="GO" id="GO:0005737">
    <property type="term" value="C:cytoplasm"/>
    <property type="evidence" value="ECO:0007669"/>
    <property type="project" value="TreeGrafter"/>
</dbReference>
<dbReference type="Pfam" id="PF19954">
    <property type="entry name" value="EAD10"/>
    <property type="match status" value="1"/>
</dbReference>
<dbReference type="PANTHER" id="PTHR48104">
    <property type="entry name" value="METACASPASE-4"/>
    <property type="match status" value="1"/>
</dbReference>
<dbReference type="GO" id="GO:0006508">
    <property type="term" value="P:proteolysis"/>
    <property type="evidence" value="ECO:0007669"/>
    <property type="project" value="InterPro"/>
</dbReference>
<evidence type="ECO:0000259" key="2">
    <source>
        <dbReference type="Pfam" id="PF19954"/>
    </source>
</evidence>
<dbReference type="InterPro" id="IPR029030">
    <property type="entry name" value="Caspase-like_dom_sf"/>
</dbReference>
<protein>
    <submittedName>
        <fullName evidence="3">Caspase family protein</fullName>
    </submittedName>
</protein>
<sequence length="306" mass="32530">MGQLFTQGHACIVGVGADLPNTVKDAQGIADILRDPERCAYESDQVQLLTAEQATRADILAALDKLAATTDAEATVLVYFSGHGYQVASPMGEAYYLMPHGYDQKKLYQTAISGAEFTAKLRAIPAKKLVILLDCCHAGGLSGLEDLGLEAAKAPLPPEAQALLAEGSGRVVIASSTAEELSFAGKPYSAFTLAVIEALAGTGVAQKDGYVRVSDLALHAREVVPRRTRNRQHPILNFEQADNFVLAYYAGGEEQPKGLPFEVVPEIEEEPGAFAQGGTQVIQNVTQQGKYNINIGQASDLRIGDG</sequence>
<organism evidence="3 4">
    <name type="scientific">Leptothoe spongobia TAU-MAC 1115</name>
    <dbReference type="NCBI Taxonomy" id="1967444"/>
    <lineage>
        <taxon>Bacteria</taxon>
        <taxon>Bacillati</taxon>
        <taxon>Cyanobacteriota</taxon>
        <taxon>Cyanophyceae</taxon>
        <taxon>Nodosilineales</taxon>
        <taxon>Cymatolegaceae</taxon>
        <taxon>Leptothoe</taxon>
        <taxon>Leptothoe spongobia</taxon>
    </lineage>
</organism>
<dbReference type="InterPro" id="IPR045429">
    <property type="entry name" value="EAD10"/>
</dbReference>